<keyword evidence="1" id="KW-0812">Transmembrane</keyword>
<feature type="transmembrane region" description="Helical" evidence="1">
    <location>
        <begin position="192"/>
        <end position="216"/>
    </location>
</feature>
<evidence type="ECO:0000313" key="2">
    <source>
        <dbReference type="EMBL" id="MBW4465088.1"/>
    </source>
</evidence>
<proteinExistence type="predicted"/>
<feature type="transmembrane region" description="Helical" evidence="1">
    <location>
        <begin position="117"/>
        <end position="136"/>
    </location>
</feature>
<sequence length="337" mass="38341">MDLDIEQVNLPDDLFRDPHTRGLAVALAHLSPDALYVWWMVVCPLKQRFLQEKQKYEELVAARKIAAGVLISLTDEEARQGLWEHFTGIRSVTVKSRKTFKGIDLGRFQPRKLGLQLIGAGLSFMQVLAISELVGVQIRDLELSDVPLFTISVVAALSLTFGSKEALIRWVKIKRKDDLEMPFWRLLSKGDTLAFCTVFLVLLEMAFAAPGLISMLPPRQASQALPQLTAYASSGLAAFVNVFLAYGIAFESIEFEKKFMETFSVTDHAVQSKETLHVDPEATRTMLANYDRVLFYQSRVLQCAEGQYNYALQKWLKQVRRVVRSRAFRREFRAKEM</sequence>
<evidence type="ECO:0000313" key="3">
    <source>
        <dbReference type="Proteomes" id="UP000707356"/>
    </source>
</evidence>
<accession>A0A951U3W9</accession>
<organism evidence="2 3">
    <name type="scientific">Pegethrix bostrychoides GSE-TBD4-15B</name>
    <dbReference type="NCBI Taxonomy" id="2839662"/>
    <lineage>
        <taxon>Bacteria</taxon>
        <taxon>Bacillati</taxon>
        <taxon>Cyanobacteriota</taxon>
        <taxon>Cyanophyceae</taxon>
        <taxon>Oculatellales</taxon>
        <taxon>Oculatellaceae</taxon>
        <taxon>Pegethrix</taxon>
    </lineage>
</organism>
<evidence type="ECO:0000256" key="1">
    <source>
        <dbReference type="SAM" id="Phobius"/>
    </source>
</evidence>
<keyword evidence="1" id="KW-1133">Transmembrane helix</keyword>
<feature type="transmembrane region" description="Helical" evidence="1">
    <location>
        <begin position="228"/>
        <end position="250"/>
    </location>
</feature>
<protein>
    <submittedName>
        <fullName evidence="2">Uncharacterized protein</fullName>
    </submittedName>
</protein>
<reference evidence="2" key="1">
    <citation type="submission" date="2021-05" db="EMBL/GenBank/DDBJ databases">
        <authorList>
            <person name="Pietrasiak N."/>
            <person name="Ward R."/>
            <person name="Stajich J.E."/>
            <person name="Kurbessoian T."/>
        </authorList>
    </citation>
    <scope>NUCLEOTIDE SEQUENCE</scope>
    <source>
        <strain evidence="2">GSE-TBD4-15B</strain>
    </source>
</reference>
<dbReference type="AlphaFoldDB" id="A0A951U3W9"/>
<comment type="caution">
    <text evidence="2">The sequence shown here is derived from an EMBL/GenBank/DDBJ whole genome shotgun (WGS) entry which is preliminary data.</text>
</comment>
<feature type="transmembrane region" description="Helical" evidence="1">
    <location>
        <begin position="23"/>
        <end position="45"/>
    </location>
</feature>
<keyword evidence="1" id="KW-0472">Membrane</keyword>
<reference evidence="2" key="2">
    <citation type="journal article" date="2022" name="Microbiol. Resour. Announc.">
        <title>Metagenome Sequencing to Explore Phylogenomics of Terrestrial Cyanobacteria.</title>
        <authorList>
            <person name="Ward R.D."/>
            <person name="Stajich J.E."/>
            <person name="Johansen J.R."/>
            <person name="Huntemann M."/>
            <person name="Clum A."/>
            <person name="Foster B."/>
            <person name="Foster B."/>
            <person name="Roux S."/>
            <person name="Palaniappan K."/>
            <person name="Varghese N."/>
            <person name="Mukherjee S."/>
            <person name="Reddy T.B.K."/>
            <person name="Daum C."/>
            <person name="Copeland A."/>
            <person name="Chen I.A."/>
            <person name="Ivanova N.N."/>
            <person name="Kyrpides N.C."/>
            <person name="Shapiro N."/>
            <person name="Eloe-Fadrosh E.A."/>
            <person name="Pietrasiak N."/>
        </authorList>
    </citation>
    <scope>NUCLEOTIDE SEQUENCE</scope>
    <source>
        <strain evidence="2">GSE-TBD4-15B</strain>
    </source>
</reference>
<dbReference type="Proteomes" id="UP000707356">
    <property type="component" value="Unassembled WGS sequence"/>
</dbReference>
<gene>
    <name evidence="2" type="ORF">KME07_06565</name>
</gene>
<feature type="transmembrane region" description="Helical" evidence="1">
    <location>
        <begin position="148"/>
        <end position="171"/>
    </location>
</feature>
<name>A0A951U3W9_9CYAN</name>
<dbReference type="EMBL" id="JAHHHV010000030">
    <property type="protein sequence ID" value="MBW4465088.1"/>
    <property type="molecule type" value="Genomic_DNA"/>
</dbReference>